<feature type="domain" description="SSD" evidence="4">
    <location>
        <begin position="274"/>
        <end position="434"/>
    </location>
</feature>
<keyword evidence="3" id="KW-0812">Transmembrane</keyword>
<feature type="transmembrane region" description="Helical" evidence="3">
    <location>
        <begin position="336"/>
        <end position="355"/>
    </location>
</feature>
<dbReference type="OrthoDB" id="6510177at2759"/>
<sequence length="947" mass="104461">MNGKAEMNGHAATNGQLPASKEEKKPNILQRVANKIIWFFETGFEKIGVLVSTHPWKTILISTIITGLFCIGAGVNFTETNDNSVIWVPSDSDFLVHKKYVESTYPSTTRFFYLILVADNVLTTATMEKVYDAYDAIVGLDSTSNYTSICLKSGGKCLVSSVLELYSYDKATISGKTDAQIQSDVNTVTTSPMYSSPWDATKSLGERTYSGSTITGARAAILTFYIGTEDKTVAEAWEQKALDRAKQGFAGISQTYYISTRSRSDEAGNAIRGDVSLLSAGYILVIVYLFLVFGRLNCVEQRVGLSLAGVIVIGMSIGFSFGLSSAAGWEYGPLHSILPFLLLGIGVDDMFVIVGSYQSLSHHELDLPLTQRMGKLLRHAGVSILVTSVTDILAFGIGASTTLPALKSFCVFSCLGILGLFSLALTFFVACFTLDIMRTEQGRNACICCYKHKPEYKPNNCSQRNNFNIFLRKYYSKMILKLPVKIVVVVITLALLGLNIWGFYSLKQDYNENWFYPSDSYAYEYNEMKEKYFPGGGARGAVYCKNIDYFTSKTRFESLYTELSANQYIASGTVDSWFKSYTDWLAQSPAAAAGKTTAANYPTTEANFVDLLNTFITTETTGKRHAREVKFLNSSGTLDIDASYISFQHNVFQTASDEIVAMDAIVDLVKGIFSESECFPYSRLYLQWQTNKVIKSELFRNLGLAAACVFIVTLILIANLWTSLLVFSCVIMTLVDVAGIMHLWGLSINIVSCINLVIAIGLAVDYSAHIGHCFMTFVGDRHERVRATLVEMGNPVFSGGFSTFLAFILLAASKSYVFTTFFQIFFLVVIFGLFHGLVYLPVLLSWIGPSAYTTADRRYKGDDEDNQGNDSNKNAALQGHDNLAMKSTISSGHYDTPYAPPPDYDKPYIPPPDYTPPSKHRGVSNGKTPQMNGNANYANGRITPISS</sequence>
<dbReference type="PANTHER" id="PTHR10796">
    <property type="entry name" value="PATCHED-RELATED"/>
    <property type="match status" value="1"/>
</dbReference>
<feature type="compositionally biased region" description="Polar residues" evidence="2">
    <location>
        <begin position="925"/>
        <end position="937"/>
    </location>
</feature>
<evidence type="ECO:0000256" key="2">
    <source>
        <dbReference type="SAM" id="MobiDB-lite"/>
    </source>
</evidence>
<protein>
    <submittedName>
        <fullName evidence="6">Patched domain-containing protein 3-like isoform X1</fullName>
    </submittedName>
</protein>
<dbReference type="Pfam" id="PF12349">
    <property type="entry name" value="Sterol-sensing"/>
    <property type="match status" value="1"/>
</dbReference>
<dbReference type="KEGG" id="cvn:111119644"/>
<proteinExistence type="inferred from homology"/>
<evidence type="ECO:0000256" key="1">
    <source>
        <dbReference type="ARBA" id="ARBA00005585"/>
    </source>
</evidence>
<feature type="transmembrane region" description="Helical" evidence="3">
    <location>
        <begin position="482"/>
        <end position="504"/>
    </location>
</feature>
<dbReference type="Proteomes" id="UP000694844">
    <property type="component" value="Chromosome 2"/>
</dbReference>
<feature type="transmembrane region" description="Helical" evidence="3">
    <location>
        <begin position="305"/>
        <end position="324"/>
    </location>
</feature>
<accession>A0A8B8CMZ8</accession>
<keyword evidence="5" id="KW-1185">Reference proteome</keyword>
<dbReference type="RefSeq" id="XP_022315751.1">
    <property type="nucleotide sequence ID" value="XM_022460043.1"/>
</dbReference>
<reference evidence="6" key="1">
    <citation type="submission" date="2025-08" db="UniProtKB">
        <authorList>
            <consortium name="RefSeq"/>
        </authorList>
    </citation>
    <scope>IDENTIFICATION</scope>
    <source>
        <tissue evidence="6">Whole sample</tissue>
    </source>
</reference>
<feature type="region of interest" description="Disordered" evidence="2">
    <location>
        <begin position="896"/>
        <end position="947"/>
    </location>
</feature>
<feature type="transmembrane region" description="Helical" evidence="3">
    <location>
        <begin position="789"/>
        <end position="812"/>
    </location>
</feature>
<feature type="compositionally biased region" description="Pro residues" evidence="2">
    <location>
        <begin position="898"/>
        <end position="915"/>
    </location>
</feature>
<keyword evidence="3" id="KW-0472">Membrane</keyword>
<dbReference type="InterPro" id="IPR051697">
    <property type="entry name" value="Patched_domain-protein"/>
</dbReference>
<feature type="transmembrane region" description="Helical" evidence="3">
    <location>
        <begin position="405"/>
        <end position="434"/>
    </location>
</feature>
<dbReference type="SUPFAM" id="SSF82866">
    <property type="entry name" value="Multidrug efflux transporter AcrB transmembrane domain"/>
    <property type="match status" value="2"/>
</dbReference>
<feature type="region of interest" description="Disordered" evidence="2">
    <location>
        <begin position="1"/>
        <end position="20"/>
    </location>
</feature>
<dbReference type="GeneID" id="111119644"/>
<feature type="transmembrane region" description="Helical" evidence="3">
    <location>
        <begin position="275"/>
        <end position="293"/>
    </location>
</feature>
<comment type="similarity">
    <text evidence="1">Belongs to the patched family.</text>
</comment>
<dbReference type="AlphaFoldDB" id="A0A8B8CMZ8"/>
<evidence type="ECO:0000259" key="4">
    <source>
        <dbReference type="PROSITE" id="PS50156"/>
    </source>
</evidence>
<feature type="transmembrane region" description="Helical" evidence="3">
    <location>
        <begin position="824"/>
        <end position="848"/>
    </location>
</feature>
<feature type="transmembrane region" description="Helical" evidence="3">
    <location>
        <begin position="376"/>
        <end position="399"/>
    </location>
</feature>
<feature type="region of interest" description="Disordered" evidence="2">
    <location>
        <begin position="858"/>
        <end position="877"/>
    </location>
</feature>
<gene>
    <name evidence="6" type="primary">LOC111119644</name>
</gene>
<evidence type="ECO:0000313" key="5">
    <source>
        <dbReference type="Proteomes" id="UP000694844"/>
    </source>
</evidence>
<feature type="transmembrane region" description="Helical" evidence="3">
    <location>
        <begin position="748"/>
        <end position="768"/>
    </location>
</feature>
<dbReference type="Gene3D" id="1.20.1640.10">
    <property type="entry name" value="Multidrug efflux transporter AcrB transmembrane domain"/>
    <property type="match status" value="2"/>
</dbReference>
<dbReference type="InterPro" id="IPR000731">
    <property type="entry name" value="SSD"/>
</dbReference>
<name>A0A8B8CMZ8_CRAVI</name>
<dbReference type="PROSITE" id="PS50156">
    <property type="entry name" value="SSD"/>
    <property type="match status" value="1"/>
</dbReference>
<evidence type="ECO:0000313" key="6">
    <source>
        <dbReference type="RefSeq" id="XP_022315751.1"/>
    </source>
</evidence>
<dbReference type="InterPro" id="IPR053958">
    <property type="entry name" value="HMGCR/SNAP/NPC1-like_SSD"/>
</dbReference>
<dbReference type="GO" id="GO:0016020">
    <property type="term" value="C:membrane"/>
    <property type="evidence" value="ECO:0007669"/>
    <property type="project" value="TreeGrafter"/>
</dbReference>
<organism evidence="5 6">
    <name type="scientific">Crassostrea virginica</name>
    <name type="common">Eastern oyster</name>
    <dbReference type="NCBI Taxonomy" id="6565"/>
    <lineage>
        <taxon>Eukaryota</taxon>
        <taxon>Metazoa</taxon>
        <taxon>Spiralia</taxon>
        <taxon>Lophotrochozoa</taxon>
        <taxon>Mollusca</taxon>
        <taxon>Bivalvia</taxon>
        <taxon>Autobranchia</taxon>
        <taxon>Pteriomorphia</taxon>
        <taxon>Ostreida</taxon>
        <taxon>Ostreoidea</taxon>
        <taxon>Ostreidae</taxon>
        <taxon>Crassostrea</taxon>
    </lineage>
</organism>
<evidence type="ECO:0000256" key="3">
    <source>
        <dbReference type="SAM" id="Phobius"/>
    </source>
</evidence>
<keyword evidence="3" id="KW-1133">Transmembrane helix</keyword>
<dbReference type="PANTHER" id="PTHR10796:SF130">
    <property type="entry name" value="PATCHED DOMAIN-CONTAINING PROTEIN 3-LIKE PROTEIN"/>
    <property type="match status" value="1"/>
</dbReference>